<sequence>MVTPIETKQVSVRSDHRRGSYENGMKASCSVQLGKWASRTSCSVQIAKWASETACLVQSSHLVGWTLVYNCPGSVVRGLEQPCLKTYLVDPFRTCSET</sequence>
<dbReference type="Proteomes" id="UP000712600">
    <property type="component" value="Unassembled WGS sequence"/>
</dbReference>
<reference evidence="2" key="1">
    <citation type="submission" date="2019-12" db="EMBL/GenBank/DDBJ databases">
        <title>Genome sequencing and annotation of Brassica cretica.</title>
        <authorList>
            <person name="Studholme D.J."/>
            <person name="Sarris P."/>
        </authorList>
    </citation>
    <scope>NUCLEOTIDE SEQUENCE</scope>
    <source>
        <strain evidence="2">PFS-109/04</strain>
        <tissue evidence="2">Leaf</tissue>
    </source>
</reference>
<evidence type="ECO:0000313" key="3">
    <source>
        <dbReference type="Proteomes" id="UP000712600"/>
    </source>
</evidence>
<dbReference type="AlphaFoldDB" id="A0A8S9QHP5"/>
<organism evidence="2 3">
    <name type="scientific">Brassica cretica</name>
    <name type="common">Mustard</name>
    <dbReference type="NCBI Taxonomy" id="69181"/>
    <lineage>
        <taxon>Eukaryota</taxon>
        <taxon>Viridiplantae</taxon>
        <taxon>Streptophyta</taxon>
        <taxon>Embryophyta</taxon>
        <taxon>Tracheophyta</taxon>
        <taxon>Spermatophyta</taxon>
        <taxon>Magnoliopsida</taxon>
        <taxon>eudicotyledons</taxon>
        <taxon>Gunneridae</taxon>
        <taxon>Pentapetalae</taxon>
        <taxon>rosids</taxon>
        <taxon>malvids</taxon>
        <taxon>Brassicales</taxon>
        <taxon>Brassicaceae</taxon>
        <taxon>Brassiceae</taxon>
        <taxon>Brassica</taxon>
    </lineage>
</organism>
<gene>
    <name evidence="2" type="ORF">F2Q69_00021864</name>
</gene>
<accession>A0A8S9QHP5</accession>
<dbReference type="EMBL" id="QGKX02001290">
    <property type="protein sequence ID" value="KAF3541336.1"/>
    <property type="molecule type" value="Genomic_DNA"/>
</dbReference>
<name>A0A8S9QHP5_BRACR</name>
<comment type="caution">
    <text evidence="2">The sequence shown here is derived from an EMBL/GenBank/DDBJ whole genome shotgun (WGS) entry which is preliminary data.</text>
</comment>
<feature type="region of interest" description="Disordered" evidence="1">
    <location>
        <begin position="1"/>
        <end position="22"/>
    </location>
</feature>
<proteinExistence type="predicted"/>
<feature type="compositionally biased region" description="Polar residues" evidence="1">
    <location>
        <begin position="1"/>
        <end position="12"/>
    </location>
</feature>
<evidence type="ECO:0000313" key="2">
    <source>
        <dbReference type="EMBL" id="KAF3541336.1"/>
    </source>
</evidence>
<evidence type="ECO:0000256" key="1">
    <source>
        <dbReference type="SAM" id="MobiDB-lite"/>
    </source>
</evidence>
<protein>
    <submittedName>
        <fullName evidence="2">Uncharacterized protein</fullName>
    </submittedName>
</protein>